<comment type="caution">
    <text evidence="1">The sequence shown here is derived from an EMBL/GenBank/DDBJ whole genome shotgun (WGS) entry which is preliminary data.</text>
</comment>
<keyword evidence="2" id="KW-1185">Reference proteome</keyword>
<accession>A0ACC2KTN9</accession>
<sequence>MEMVFGSEEKSNGCCAGWKEIRKMEVSAWAWRNGKMGLDFDGCWFRELRKMKWVAGQRCWRGLLVTVNEARRMRRLGEERMVVQGRR</sequence>
<dbReference type="Proteomes" id="UP001234297">
    <property type="component" value="Chromosome 11"/>
</dbReference>
<dbReference type="EMBL" id="CM056819">
    <property type="protein sequence ID" value="KAJ8624338.1"/>
    <property type="molecule type" value="Genomic_DNA"/>
</dbReference>
<name>A0ACC2KTN9_PERAE</name>
<evidence type="ECO:0000313" key="2">
    <source>
        <dbReference type="Proteomes" id="UP001234297"/>
    </source>
</evidence>
<organism evidence="1 2">
    <name type="scientific">Persea americana</name>
    <name type="common">Avocado</name>
    <dbReference type="NCBI Taxonomy" id="3435"/>
    <lineage>
        <taxon>Eukaryota</taxon>
        <taxon>Viridiplantae</taxon>
        <taxon>Streptophyta</taxon>
        <taxon>Embryophyta</taxon>
        <taxon>Tracheophyta</taxon>
        <taxon>Spermatophyta</taxon>
        <taxon>Magnoliopsida</taxon>
        <taxon>Magnoliidae</taxon>
        <taxon>Laurales</taxon>
        <taxon>Lauraceae</taxon>
        <taxon>Persea</taxon>
    </lineage>
</organism>
<proteinExistence type="predicted"/>
<evidence type="ECO:0000313" key="1">
    <source>
        <dbReference type="EMBL" id="KAJ8624338.1"/>
    </source>
</evidence>
<reference evidence="1 2" key="1">
    <citation type="journal article" date="2022" name="Hortic Res">
        <title>A haplotype resolved chromosomal level avocado genome allows analysis of novel avocado genes.</title>
        <authorList>
            <person name="Nath O."/>
            <person name="Fletcher S.J."/>
            <person name="Hayward A."/>
            <person name="Shaw L.M."/>
            <person name="Masouleh A.K."/>
            <person name="Furtado A."/>
            <person name="Henry R.J."/>
            <person name="Mitter N."/>
        </authorList>
    </citation>
    <scope>NUCLEOTIDE SEQUENCE [LARGE SCALE GENOMIC DNA]</scope>
    <source>
        <strain evidence="2">cv. Hass</strain>
    </source>
</reference>
<protein>
    <submittedName>
        <fullName evidence="1">Uncharacterized protein</fullName>
    </submittedName>
</protein>
<gene>
    <name evidence="1" type="ORF">MRB53_032868</name>
</gene>